<reference evidence="1" key="1">
    <citation type="submission" date="2023-10" db="EMBL/GenBank/DDBJ databases">
        <title>Genome assemblies of two species of porcelain crab, Petrolisthes cinctipes and Petrolisthes manimaculis (Anomura: Porcellanidae).</title>
        <authorList>
            <person name="Angst P."/>
        </authorList>
    </citation>
    <scope>NUCLEOTIDE SEQUENCE</scope>
    <source>
        <strain evidence="1">PB745_01</strain>
        <tissue evidence="1">Gill</tissue>
    </source>
</reference>
<dbReference type="AlphaFoldDB" id="A0AAE1KBA5"/>
<protein>
    <submittedName>
        <fullName evidence="1">Uncharacterized protein</fullName>
    </submittedName>
</protein>
<gene>
    <name evidence="1" type="ORF">Pcinc_025845</name>
</gene>
<accession>A0AAE1KBA5</accession>
<organism evidence="1 2">
    <name type="scientific">Petrolisthes cinctipes</name>
    <name type="common">Flat porcelain crab</name>
    <dbReference type="NCBI Taxonomy" id="88211"/>
    <lineage>
        <taxon>Eukaryota</taxon>
        <taxon>Metazoa</taxon>
        <taxon>Ecdysozoa</taxon>
        <taxon>Arthropoda</taxon>
        <taxon>Crustacea</taxon>
        <taxon>Multicrustacea</taxon>
        <taxon>Malacostraca</taxon>
        <taxon>Eumalacostraca</taxon>
        <taxon>Eucarida</taxon>
        <taxon>Decapoda</taxon>
        <taxon>Pleocyemata</taxon>
        <taxon>Anomura</taxon>
        <taxon>Galatheoidea</taxon>
        <taxon>Porcellanidae</taxon>
        <taxon>Petrolisthes</taxon>
    </lineage>
</organism>
<dbReference type="Proteomes" id="UP001286313">
    <property type="component" value="Unassembled WGS sequence"/>
</dbReference>
<name>A0AAE1KBA5_PETCI</name>
<evidence type="ECO:0000313" key="2">
    <source>
        <dbReference type="Proteomes" id="UP001286313"/>
    </source>
</evidence>
<proteinExistence type="predicted"/>
<comment type="caution">
    <text evidence="1">The sequence shown here is derived from an EMBL/GenBank/DDBJ whole genome shotgun (WGS) entry which is preliminary data.</text>
</comment>
<sequence length="74" mass="8461">MKDSKNMIILIFYGSHIPDRININFTSFEALTKGVHVVEVHAATHSPKWNPKSTELQQRRLLSSCETLDSMESM</sequence>
<evidence type="ECO:0000313" key="1">
    <source>
        <dbReference type="EMBL" id="KAK3868807.1"/>
    </source>
</evidence>
<dbReference type="EMBL" id="JAWQEG010002943">
    <property type="protein sequence ID" value="KAK3868807.1"/>
    <property type="molecule type" value="Genomic_DNA"/>
</dbReference>
<keyword evidence="2" id="KW-1185">Reference proteome</keyword>